<comment type="caution">
    <text evidence="1">The sequence shown here is derived from an EMBL/GenBank/DDBJ whole genome shotgun (WGS) entry which is preliminary data.</text>
</comment>
<organism evidence="1 2">
    <name type="scientific">Ensete ventricosum</name>
    <name type="common">Abyssinian banana</name>
    <name type="synonym">Musa ensete</name>
    <dbReference type="NCBI Taxonomy" id="4639"/>
    <lineage>
        <taxon>Eukaryota</taxon>
        <taxon>Viridiplantae</taxon>
        <taxon>Streptophyta</taxon>
        <taxon>Embryophyta</taxon>
        <taxon>Tracheophyta</taxon>
        <taxon>Spermatophyta</taxon>
        <taxon>Magnoliopsida</taxon>
        <taxon>Liliopsida</taxon>
        <taxon>Zingiberales</taxon>
        <taxon>Musaceae</taxon>
        <taxon>Ensete</taxon>
    </lineage>
</organism>
<protein>
    <submittedName>
        <fullName evidence="1">Uncharacterized protein</fullName>
    </submittedName>
</protein>
<dbReference type="EMBL" id="JAQQAF010000006">
    <property type="protein sequence ID" value="KAJ8478551.1"/>
    <property type="molecule type" value="Genomic_DNA"/>
</dbReference>
<name>A0AAV8PBR7_ENSVE</name>
<gene>
    <name evidence="1" type="ORF">OPV22_022278</name>
</gene>
<reference evidence="1 2" key="1">
    <citation type="submission" date="2022-12" db="EMBL/GenBank/DDBJ databases">
        <title>Chromosome-scale assembly of the Ensete ventricosum genome.</title>
        <authorList>
            <person name="Dussert Y."/>
            <person name="Stocks J."/>
            <person name="Wendawek A."/>
            <person name="Woldeyes F."/>
            <person name="Nichols R.A."/>
            <person name="Borrell J.S."/>
        </authorList>
    </citation>
    <scope>NUCLEOTIDE SEQUENCE [LARGE SCALE GENOMIC DNA]</scope>
    <source>
        <strain evidence="2">cv. Maze</strain>
        <tissue evidence="1">Seeds</tissue>
    </source>
</reference>
<evidence type="ECO:0000313" key="1">
    <source>
        <dbReference type="EMBL" id="KAJ8478551.1"/>
    </source>
</evidence>
<accession>A0AAV8PBR7</accession>
<dbReference type="Proteomes" id="UP001222027">
    <property type="component" value="Unassembled WGS sequence"/>
</dbReference>
<proteinExistence type="predicted"/>
<keyword evidence="2" id="KW-1185">Reference proteome</keyword>
<dbReference type="AlphaFoldDB" id="A0AAV8PBR7"/>
<evidence type="ECO:0000313" key="2">
    <source>
        <dbReference type="Proteomes" id="UP001222027"/>
    </source>
</evidence>
<sequence length="77" mass="8613">MEDGGVSSDDEMRVEDGSKVRYRTLLLRCGYVRHGTLSENKAKRTLTAAVFLLRPFELFLSTIKVSDDYQQSASVPG</sequence>